<feature type="domain" description="Peptidase S1" evidence="9">
    <location>
        <begin position="280"/>
        <end position="377"/>
    </location>
</feature>
<dbReference type="Pfam" id="PF00089">
    <property type="entry name" value="Trypsin"/>
    <property type="match status" value="1"/>
</dbReference>
<dbReference type="InterPro" id="IPR009003">
    <property type="entry name" value="Peptidase_S1_PA"/>
</dbReference>
<comment type="similarity">
    <text evidence="1">Belongs to the peptidase S1 family.</text>
</comment>
<evidence type="ECO:0000313" key="12">
    <source>
        <dbReference type="Proteomes" id="UP000791080"/>
    </source>
</evidence>
<keyword evidence="2" id="KW-0645">Protease</keyword>
<keyword evidence="5" id="KW-0720">Serine protease</keyword>
<dbReference type="Pfam" id="PF02983">
    <property type="entry name" value="Pro_Al_protease"/>
    <property type="match status" value="1"/>
</dbReference>
<dbReference type="CDD" id="cd21112">
    <property type="entry name" value="alphaLP-like"/>
    <property type="match status" value="1"/>
</dbReference>
<comment type="caution">
    <text evidence="11">The sequence shown here is derived from an EMBL/GenBank/DDBJ whole genome shotgun (WGS) entry which is preliminary data.</text>
</comment>
<accession>A0ABT1JLP0</accession>
<dbReference type="EMBL" id="AUBJ02000001">
    <property type="protein sequence ID" value="MCP2333445.1"/>
    <property type="molecule type" value="Genomic_DNA"/>
</dbReference>
<evidence type="ECO:0000256" key="3">
    <source>
        <dbReference type="ARBA" id="ARBA00022729"/>
    </source>
</evidence>
<evidence type="ECO:0000256" key="4">
    <source>
        <dbReference type="ARBA" id="ARBA00022801"/>
    </source>
</evidence>
<name>A0ABT1JLP0_ACTCY</name>
<proteinExistence type="inferred from homology"/>
<evidence type="ECO:0000256" key="8">
    <source>
        <dbReference type="SAM" id="SignalP"/>
    </source>
</evidence>
<keyword evidence="4" id="KW-0378">Hydrolase</keyword>
<dbReference type="InterPro" id="IPR001316">
    <property type="entry name" value="Pept_S1A_streptogrisin"/>
</dbReference>
<sequence length="387" mass="39040">MRPVRLTGLVATAAVVTATLTGVGAASAGERPADGPDRQDYSPGLLTSMADEFGITPLEAETRLGQEFAAMDAVDPAEEAAGSAYAGAWFDAERGALVVGVTDAGAADAVRAAAEVDVEVVEHSAAVLDGVVAELNAVAEEEAPPADVTSWYVDPAANEVVVTVLAGADDSTTAAFLAEARALGPVTVTEVSERPETFAAGTVGGDPYYINSNTRCSIGFSVHGGFVTAGHCGGAGSTVHGWDWSLMGNVAAASFPGNDHGWVRIGHGWWTEPVVLGWGTVHDVLVRGSSVAPVGSSICRSGSTTGWRCGTVEALNVTVNYQQGPVYGTTQTSACAQGGDSGGSFITGDQAQGVTSGGSGNCATGGRTFFAPVNPILSAYGLSLVLA</sequence>
<feature type="domain" description="Peptidase S1A alpha-lytic prodomain" evidence="10">
    <location>
        <begin position="123"/>
        <end position="183"/>
    </location>
</feature>
<feature type="signal peptide" evidence="8">
    <location>
        <begin position="1"/>
        <end position="28"/>
    </location>
</feature>
<keyword evidence="7" id="KW-1015">Disulfide bond</keyword>
<dbReference type="SUPFAM" id="SSF50494">
    <property type="entry name" value="Trypsin-like serine proteases"/>
    <property type="match status" value="1"/>
</dbReference>
<dbReference type="InterPro" id="IPR001254">
    <property type="entry name" value="Trypsin_dom"/>
</dbReference>
<evidence type="ECO:0000259" key="9">
    <source>
        <dbReference type="Pfam" id="PF00089"/>
    </source>
</evidence>
<dbReference type="RefSeq" id="WP_026419506.1">
    <property type="nucleotide sequence ID" value="NZ_AUBJ02000001.1"/>
</dbReference>
<gene>
    <name evidence="11" type="ORF">G443_003715</name>
</gene>
<evidence type="ECO:0000256" key="6">
    <source>
        <dbReference type="ARBA" id="ARBA00023145"/>
    </source>
</evidence>
<dbReference type="InterPro" id="IPR035070">
    <property type="entry name" value="Streptogrisin_prodomain"/>
</dbReference>
<keyword evidence="6" id="KW-0865">Zymogen</keyword>
<reference evidence="11 12" key="1">
    <citation type="submission" date="2022-06" db="EMBL/GenBank/DDBJ databases">
        <title>Genomic Encyclopedia of Type Strains, Phase I: the one thousand microbial genomes (KMG-I) project.</title>
        <authorList>
            <person name="Kyrpides N."/>
        </authorList>
    </citation>
    <scope>NUCLEOTIDE SEQUENCE [LARGE SCALE GENOMIC DNA]</scope>
    <source>
        <strain evidence="11 12">DSM 43889</strain>
    </source>
</reference>
<dbReference type="PRINTS" id="PR00861">
    <property type="entry name" value="ALYTICPTASE"/>
</dbReference>
<evidence type="ECO:0000256" key="2">
    <source>
        <dbReference type="ARBA" id="ARBA00022670"/>
    </source>
</evidence>
<dbReference type="PIRSF" id="PIRSF001134">
    <property type="entry name" value="Streptogrisin"/>
    <property type="match status" value="1"/>
</dbReference>
<evidence type="ECO:0000256" key="1">
    <source>
        <dbReference type="ARBA" id="ARBA00007664"/>
    </source>
</evidence>
<feature type="chain" id="PRO_5046078348" evidence="8">
    <location>
        <begin position="29"/>
        <end position="387"/>
    </location>
</feature>
<keyword evidence="12" id="KW-1185">Reference proteome</keyword>
<dbReference type="InterPro" id="IPR004236">
    <property type="entry name" value="Pept_S1_alpha_lytic"/>
</dbReference>
<evidence type="ECO:0000259" key="10">
    <source>
        <dbReference type="Pfam" id="PF02983"/>
    </source>
</evidence>
<keyword evidence="3 8" id="KW-0732">Signal</keyword>
<evidence type="ECO:0000313" key="11">
    <source>
        <dbReference type="EMBL" id="MCP2333445.1"/>
    </source>
</evidence>
<dbReference type="Gene3D" id="3.30.300.50">
    <property type="match status" value="2"/>
</dbReference>
<evidence type="ECO:0000256" key="7">
    <source>
        <dbReference type="ARBA" id="ARBA00023157"/>
    </source>
</evidence>
<protein>
    <submittedName>
        <fullName evidence="11">Trypsin</fullName>
    </submittedName>
</protein>
<evidence type="ECO:0000256" key="5">
    <source>
        <dbReference type="ARBA" id="ARBA00022825"/>
    </source>
</evidence>
<dbReference type="Proteomes" id="UP000791080">
    <property type="component" value="Unassembled WGS sequence"/>
</dbReference>
<dbReference type="Gene3D" id="2.40.10.10">
    <property type="entry name" value="Trypsin-like serine proteases"/>
    <property type="match status" value="2"/>
</dbReference>
<dbReference type="InterPro" id="IPR043504">
    <property type="entry name" value="Peptidase_S1_PA_chymotrypsin"/>
</dbReference>
<organism evidence="11 12">
    <name type="scientific">Actinoalloteichus caeruleus DSM 43889</name>
    <dbReference type="NCBI Taxonomy" id="1120930"/>
    <lineage>
        <taxon>Bacteria</taxon>
        <taxon>Bacillati</taxon>
        <taxon>Actinomycetota</taxon>
        <taxon>Actinomycetes</taxon>
        <taxon>Pseudonocardiales</taxon>
        <taxon>Pseudonocardiaceae</taxon>
        <taxon>Actinoalloteichus</taxon>
        <taxon>Actinoalloteichus cyanogriseus</taxon>
    </lineage>
</organism>